<dbReference type="OrthoDB" id="9801912at2"/>
<dbReference type="SUPFAM" id="SSF53850">
    <property type="entry name" value="Periplasmic binding protein-like II"/>
    <property type="match status" value="1"/>
</dbReference>
<keyword evidence="5" id="KW-0571">Peptide transport</keyword>
<protein>
    <submittedName>
        <fullName evidence="8">Oligopeptide transport system substrate-binding protein</fullName>
    </submittedName>
</protein>
<comment type="subcellular location">
    <subcellularLocation>
        <location evidence="1">Cell envelope</location>
    </subcellularLocation>
</comment>
<keyword evidence="3" id="KW-0813">Transport</keyword>
<accession>A0A1H8G7U3</accession>
<dbReference type="GO" id="GO:0030288">
    <property type="term" value="C:outer membrane-bounded periplasmic space"/>
    <property type="evidence" value="ECO:0007669"/>
    <property type="project" value="UniProtKB-ARBA"/>
</dbReference>
<name>A0A1H8G7U3_9BACL</name>
<dbReference type="GO" id="GO:0043190">
    <property type="term" value="C:ATP-binding cassette (ABC) transporter complex"/>
    <property type="evidence" value="ECO:0007669"/>
    <property type="project" value="InterPro"/>
</dbReference>
<evidence type="ECO:0000259" key="7">
    <source>
        <dbReference type="Pfam" id="PF00496"/>
    </source>
</evidence>
<evidence type="ECO:0000256" key="1">
    <source>
        <dbReference type="ARBA" id="ARBA00004196"/>
    </source>
</evidence>
<dbReference type="PROSITE" id="PS51257">
    <property type="entry name" value="PROKAR_LIPOPROTEIN"/>
    <property type="match status" value="1"/>
</dbReference>
<reference evidence="8 9" key="1">
    <citation type="submission" date="2016-10" db="EMBL/GenBank/DDBJ databases">
        <authorList>
            <person name="de Groot N.N."/>
        </authorList>
    </citation>
    <scope>NUCLEOTIDE SEQUENCE [LARGE SCALE GENOMIC DNA]</scope>
    <source>
        <strain evidence="8 9">DSM 46701</strain>
    </source>
</reference>
<dbReference type="PIRSF" id="PIRSF002741">
    <property type="entry name" value="MppA"/>
    <property type="match status" value="1"/>
</dbReference>
<keyword evidence="5" id="KW-0653">Protein transport</keyword>
<keyword evidence="9" id="KW-1185">Reference proteome</keyword>
<evidence type="ECO:0000256" key="4">
    <source>
        <dbReference type="ARBA" id="ARBA00022729"/>
    </source>
</evidence>
<feature type="chain" id="PRO_5011514182" evidence="6">
    <location>
        <begin position="27"/>
        <end position="544"/>
    </location>
</feature>
<evidence type="ECO:0000256" key="5">
    <source>
        <dbReference type="ARBA" id="ARBA00022856"/>
    </source>
</evidence>
<dbReference type="Pfam" id="PF00496">
    <property type="entry name" value="SBP_bac_5"/>
    <property type="match status" value="1"/>
</dbReference>
<dbReference type="InterPro" id="IPR039424">
    <property type="entry name" value="SBP_5"/>
</dbReference>
<dbReference type="PANTHER" id="PTHR30290">
    <property type="entry name" value="PERIPLASMIC BINDING COMPONENT OF ABC TRANSPORTER"/>
    <property type="match status" value="1"/>
</dbReference>
<dbReference type="CDD" id="cd08504">
    <property type="entry name" value="PBP2_OppA"/>
    <property type="match status" value="1"/>
</dbReference>
<proteinExistence type="inferred from homology"/>
<sequence length="544" mass="62108">MPTRWKAAVGLVVVFTFLLSACMSQAATDKSGLSDEQVLRLTETNQISSLDSAKYVDIVSWNVLYNVNEGLMRLGKENKPVYGIAEEVKISPDKKVYTFKLREEAMWSDGEPVTAHDFEYAWKRALDPKTKSEYAYILYSIVGAEEYNKGKGKKEGVGVKAVDDHTLVVRLKKPQLTFLSLTTQSTYFPQRKDIVEKYGDEYSKSPDKMVYNGPFVIQSVTPQKVVLKKNENYWDANTVTLNRVEIIVAADTPKRISLYNSGQADTAKLDQEFVSAYVQTPDYLNMELASSQYILLNQRNKILRNDNIRRAISLAIDREEIANQILKDGSKPAGALVPPALYVDNQSYRELAGEKFVKRDVEKAQRYFQQGLKELGLSKPPTSLTLLSFDDHRKYVALAVKKQLREALGLEVKLDSVPRKLKVPRELKGDFDLTMSSWFADYSDPIGFLEIWKSDSGLNYMKFQNQEFERLLEKAELTTDQDKKTSYLAQAEKLLVGEDGEAALVPLYYETNSFLQRPYVKDLYRHPYGAEYDLKWAYISKKKN</sequence>
<dbReference type="EMBL" id="FOCQ01000010">
    <property type="protein sequence ID" value="SEN39805.1"/>
    <property type="molecule type" value="Genomic_DNA"/>
</dbReference>
<dbReference type="PANTHER" id="PTHR30290:SF10">
    <property type="entry name" value="PERIPLASMIC OLIGOPEPTIDE-BINDING PROTEIN-RELATED"/>
    <property type="match status" value="1"/>
</dbReference>
<dbReference type="AlphaFoldDB" id="A0A1H8G7U3"/>
<evidence type="ECO:0000256" key="3">
    <source>
        <dbReference type="ARBA" id="ARBA00022448"/>
    </source>
</evidence>
<dbReference type="Proteomes" id="UP000199695">
    <property type="component" value="Unassembled WGS sequence"/>
</dbReference>
<dbReference type="Gene3D" id="3.90.76.10">
    <property type="entry name" value="Dipeptide-binding Protein, Domain 1"/>
    <property type="match status" value="1"/>
</dbReference>
<feature type="signal peptide" evidence="6">
    <location>
        <begin position="1"/>
        <end position="26"/>
    </location>
</feature>
<feature type="domain" description="Solute-binding protein family 5" evidence="7">
    <location>
        <begin position="79"/>
        <end position="457"/>
    </location>
</feature>
<evidence type="ECO:0000256" key="6">
    <source>
        <dbReference type="SAM" id="SignalP"/>
    </source>
</evidence>
<comment type="similarity">
    <text evidence="2">Belongs to the bacterial solute-binding protein 5 family.</text>
</comment>
<dbReference type="InterPro" id="IPR000914">
    <property type="entry name" value="SBP_5_dom"/>
</dbReference>
<evidence type="ECO:0000256" key="2">
    <source>
        <dbReference type="ARBA" id="ARBA00005695"/>
    </source>
</evidence>
<keyword evidence="4 6" id="KW-0732">Signal</keyword>
<dbReference type="RefSeq" id="WP_089969688.1">
    <property type="nucleotide sequence ID" value="NZ_FOCQ01000010.1"/>
</dbReference>
<gene>
    <name evidence="8" type="ORF">SAMN05444955_110121</name>
</gene>
<dbReference type="Gene3D" id="3.40.190.10">
    <property type="entry name" value="Periplasmic binding protein-like II"/>
    <property type="match status" value="1"/>
</dbReference>
<dbReference type="Gene3D" id="3.10.105.10">
    <property type="entry name" value="Dipeptide-binding Protein, Domain 3"/>
    <property type="match status" value="1"/>
</dbReference>
<evidence type="ECO:0000313" key="8">
    <source>
        <dbReference type="EMBL" id="SEN39805.1"/>
    </source>
</evidence>
<dbReference type="FunFam" id="3.90.76.10:FF:000001">
    <property type="entry name" value="Oligopeptide ABC transporter substrate-binding protein"/>
    <property type="match status" value="1"/>
</dbReference>
<dbReference type="InterPro" id="IPR030678">
    <property type="entry name" value="Peptide/Ni-bd"/>
</dbReference>
<organism evidence="8 9">
    <name type="scientific">Lihuaxuella thermophila</name>
    <dbReference type="NCBI Taxonomy" id="1173111"/>
    <lineage>
        <taxon>Bacteria</taxon>
        <taxon>Bacillati</taxon>
        <taxon>Bacillota</taxon>
        <taxon>Bacilli</taxon>
        <taxon>Bacillales</taxon>
        <taxon>Thermoactinomycetaceae</taxon>
        <taxon>Lihuaxuella</taxon>
    </lineage>
</organism>
<dbReference type="GO" id="GO:0015833">
    <property type="term" value="P:peptide transport"/>
    <property type="evidence" value="ECO:0007669"/>
    <property type="project" value="UniProtKB-KW"/>
</dbReference>
<dbReference type="STRING" id="1173111.SAMN05444955_110121"/>
<dbReference type="GO" id="GO:1904680">
    <property type="term" value="F:peptide transmembrane transporter activity"/>
    <property type="evidence" value="ECO:0007669"/>
    <property type="project" value="TreeGrafter"/>
</dbReference>
<evidence type="ECO:0000313" key="9">
    <source>
        <dbReference type="Proteomes" id="UP000199695"/>
    </source>
</evidence>
<dbReference type="FunFam" id="3.10.105.10:FF:000001">
    <property type="entry name" value="Oligopeptide ABC transporter, oligopeptide-binding protein"/>
    <property type="match status" value="1"/>
</dbReference>